<organism evidence="3 4">
    <name type="scientific">Phyllosticta citriasiana</name>
    <dbReference type="NCBI Taxonomy" id="595635"/>
    <lineage>
        <taxon>Eukaryota</taxon>
        <taxon>Fungi</taxon>
        <taxon>Dikarya</taxon>
        <taxon>Ascomycota</taxon>
        <taxon>Pezizomycotina</taxon>
        <taxon>Dothideomycetes</taxon>
        <taxon>Dothideomycetes incertae sedis</taxon>
        <taxon>Botryosphaeriales</taxon>
        <taxon>Phyllostictaceae</taxon>
        <taxon>Phyllosticta</taxon>
    </lineage>
</organism>
<reference evidence="3 4" key="1">
    <citation type="submission" date="2024-04" db="EMBL/GenBank/DDBJ databases">
        <title>Phyllosticta paracitricarpa is synonymous to the EU quarantine fungus P. citricarpa based on phylogenomic analyses.</title>
        <authorList>
            <consortium name="Lawrence Berkeley National Laboratory"/>
            <person name="Van Ingen-Buijs V.A."/>
            <person name="Van Westerhoven A.C."/>
            <person name="Haridas S."/>
            <person name="Skiadas P."/>
            <person name="Martin F."/>
            <person name="Groenewald J.Z."/>
            <person name="Crous P.W."/>
            <person name="Seidl M.F."/>
        </authorList>
    </citation>
    <scope>NUCLEOTIDE SEQUENCE [LARGE SCALE GENOMIC DNA]</scope>
    <source>
        <strain evidence="3 4">CBS 123371</strain>
    </source>
</reference>
<dbReference type="Proteomes" id="UP001363622">
    <property type="component" value="Unassembled WGS sequence"/>
</dbReference>
<feature type="compositionally biased region" description="Pro residues" evidence="1">
    <location>
        <begin position="20"/>
        <end position="31"/>
    </location>
</feature>
<sequence length="187" mass="20600">MTESREPGRPPVPSLHDLSSPPPPPPPPPPYHVSSSTRKDSSQQLHQPPTPDASHHVDRTNIQDLFDSRNSIEPVPARRRAEFLELGTDQRRACFSPRSLQIAVFTTLSLSLIVATLLTIFLPSRHRQMVGSALMLFTHFATVAHVAFVRLPRSKLTFFVHGLSAACIGLGTALTFLRQVNSLALTT</sequence>
<gene>
    <name evidence="3" type="ORF">IWZ03DRAFT_140399</name>
</gene>
<dbReference type="EMBL" id="JBBPHU010000003">
    <property type="protein sequence ID" value="KAK7520529.1"/>
    <property type="molecule type" value="Genomic_DNA"/>
</dbReference>
<evidence type="ECO:0000313" key="4">
    <source>
        <dbReference type="Proteomes" id="UP001363622"/>
    </source>
</evidence>
<evidence type="ECO:0000313" key="3">
    <source>
        <dbReference type="EMBL" id="KAK7520529.1"/>
    </source>
</evidence>
<evidence type="ECO:0000256" key="2">
    <source>
        <dbReference type="SAM" id="Phobius"/>
    </source>
</evidence>
<keyword evidence="2" id="KW-0472">Membrane</keyword>
<accession>A0ABR1KSM3</accession>
<protein>
    <submittedName>
        <fullName evidence="3">Uncharacterized protein</fullName>
    </submittedName>
</protein>
<comment type="caution">
    <text evidence="3">The sequence shown here is derived from an EMBL/GenBank/DDBJ whole genome shotgun (WGS) entry which is preliminary data.</text>
</comment>
<proteinExistence type="predicted"/>
<dbReference type="SUPFAM" id="SSF101447">
    <property type="entry name" value="Formin homology 2 domain (FH2 domain)"/>
    <property type="match status" value="1"/>
</dbReference>
<feature type="region of interest" description="Disordered" evidence="1">
    <location>
        <begin position="1"/>
        <end position="58"/>
    </location>
</feature>
<feature type="transmembrane region" description="Helical" evidence="2">
    <location>
        <begin position="129"/>
        <end position="149"/>
    </location>
</feature>
<name>A0ABR1KSM3_9PEZI</name>
<keyword evidence="2" id="KW-1133">Transmembrane helix</keyword>
<keyword evidence="2" id="KW-0812">Transmembrane</keyword>
<keyword evidence="4" id="KW-1185">Reference proteome</keyword>
<feature type="transmembrane region" description="Helical" evidence="2">
    <location>
        <begin position="100"/>
        <end position="123"/>
    </location>
</feature>
<evidence type="ECO:0000256" key="1">
    <source>
        <dbReference type="SAM" id="MobiDB-lite"/>
    </source>
</evidence>
<feature type="transmembrane region" description="Helical" evidence="2">
    <location>
        <begin position="156"/>
        <end position="177"/>
    </location>
</feature>